<organism evidence="4 5">
    <name type="scientific">Chroococcidiopsis cubana SAG 39.79</name>
    <dbReference type="NCBI Taxonomy" id="388085"/>
    <lineage>
        <taxon>Bacteria</taxon>
        <taxon>Bacillati</taxon>
        <taxon>Cyanobacteriota</taxon>
        <taxon>Cyanophyceae</taxon>
        <taxon>Chroococcidiopsidales</taxon>
        <taxon>Chroococcidiopsidaceae</taxon>
        <taxon>Chroococcidiopsis</taxon>
    </lineage>
</organism>
<dbReference type="Proteomes" id="UP000282574">
    <property type="component" value="Unassembled WGS sequence"/>
</dbReference>
<evidence type="ECO:0008006" key="6">
    <source>
        <dbReference type="Google" id="ProtNLM"/>
    </source>
</evidence>
<keyword evidence="2 3" id="KW-0175">Coiled coil</keyword>
<dbReference type="Gene3D" id="2.40.30.170">
    <property type="match status" value="1"/>
</dbReference>
<evidence type="ECO:0000256" key="3">
    <source>
        <dbReference type="SAM" id="Coils"/>
    </source>
</evidence>
<comment type="subcellular location">
    <subcellularLocation>
        <location evidence="1">Cell envelope</location>
    </subcellularLocation>
</comment>
<dbReference type="AlphaFoldDB" id="A0AB37UA74"/>
<dbReference type="PANTHER" id="PTHR32347:SF23">
    <property type="entry name" value="BLL5650 PROTEIN"/>
    <property type="match status" value="1"/>
</dbReference>
<keyword evidence="5" id="KW-1185">Reference proteome</keyword>
<dbReference type="EMBL" id="RSCK01000122">
    <property type="protein sequence ID" value="RUT01677.1"/>
    <property type="molecule type" value="Genomic_DNA"/>
</dbReference>
<evidence type="ECO:0000313" key="5">
    <source>
        <dbReference type="Proteomes" id="UP000282574"/>
    </source>
</evidence>
<dbReference type="InterPro" id="IPR050465">
    <property type="entry name" value="UPF0194_transport"/>
</dbReference>
<evidence type="ECO:0000313" key="4">
    <source>
        <dbReference type="EMBL" id="RUT01677.1"/>
    </source>
</evidence>
<feature type="coiled-coil region" evidence="3">
    <location>
        <begin position="257"/>
        <end position="293"/>
    </location>
</feature>
<sequence length="435" mass="49226">MLLFGKNPLNQYQQNSSQNDSDRLIFNWFKDIGLRESLLLSIYAFGLTSVIYLTCQNNRPSFASSSVIKQNIPVENLEFTGTVYPAKKMKVSASTAAVIKEIYVDIGDRIQPNQPILKLESLADRQKLDRLRQERFDANLEIEKARQQREDVIQEIAQFHQQASLIKRKISTIGKLFDTEIHLSKTELNLQLWQQQQDVVQKAKGIYLRAAMQHDRLKKLASQGAVSSSEIERSQAKLATAKTNLVKAETGAILQEIEQQQRRQWQLRKQLTLLEHQQQLAAIEGQIQLARSQSRQATQRLNLLHQQRSLLPKESDLLTESFPVTAKATGVVVNLPVVVGDRIYAGRSLVELAQLKSLKVRVSISTSLINTLRLGQRAVVQLGKAAEARQFEATVVTINPIPEQDRTHIVEVQFQNPQEALLVGQTAKVRFVAEE</sequence>
<feature type="coiled-coil region" evidence="3">
    <location>
        <begin position="128"/>
        <end position="162"/>
    </location>
</feature>
<reference evidence="4 5" key="1">
    <citation type="journal article" date="2019" name="Genome Biol. Evol.">
        <title>Day and night: Metabolic profiles and evolutionary relationships of six axenic non-marine cyanobacteria.</title>
        <authorList>
            <person name="Will S.E."/>
            <person name="Henke P."/>
            <person name="Boedeker C."/>
            <person name="Huang S."/>
            <person name="Brinkmann H."/>
            <person name="Rohde M."/>
            <person name="Jarek M."/>
            <person name="Friedl T."/>
            <person name="Seufert S."/>
            <person name="Schumacher M."/>
            <person name="Overmann J."/>
            <person name="Neumann-Schaal M."/>
            <person name="Petersen J."/>
        </authorList>
    </citation>
    <scope>NUCLEOTIDE SEQUENCE [LARGE SCALE GENOMIC DNA]</scope>
    <source>
        <strain evidence="4 5">SAG 39.79</strain>
    </source>
</reference>
<evidence type="ECO:0000256" key="1">
    <source>
        <dbReference type="ARBA" id="ARBA00004196"/>
    </source>
</evidence>
<proteinExistence type="predicted"/>
<dbReference type="PANTHER" id="PTHR32347">
    <property type="entry name" value="EFFLUX SYSTEM COMPONENT YKNX-RELATED"/>
    <property type="match status" value="1"/>
</dbReference>
<dbReference type="RefSeq" id="WP_106168718.1">
    <property type="nucleotide sequence ID" value="NZ_RSCK01000122.1"/>
</dbReference>
<protein>
    <recommendedName>
        <fullName evidence="6">RND efflux pump membrane fusion protein barrel-sandwich domain-containing protein</fullName>
    </recommendedName>
</protein>
<accession>A0AB37UA74</accession>
<name>A0AB37UA74_9CYAN</name>
<dbReference type="GO" id="GO:0030313">
    <property type="term" value="C:cell envelope"/>
    <property type="evidence" value="ECO:0007669"/>
    <property type="project" value="UniProtKB-SubCell"/>
</dbReference>
<comment type="caution">
    <text evidence="4">The sequence shown here is derived from an EMBL/GenBank/DDBJ whole genome shotgun (WGS) entry which is preliminary data.</text>
</comment>
<gene>
    <name evidence="4" type="ORF">DSM107010_64920</name>
</gene>
<evidence type="ECO:0000256" key="2">
    <source>
        <dbReference type="ARBA" id="ARBA00023054"/>
    </source>
</evidence>